<organism evidence="2">
    <name type="scientific">Ananas comosus var. bracteatus</name>
    <name type="common">red pineapple</name>
    <dbReference type="NCBI Taxonomy" id="296719"/>
    <lineage>
        <taxon>Eukaryota</taxon>
        <taxon>Viridiplantae</taxon>
        <taxon>Streptophyta</taxon>
        <taxon>Embryophyta</taxon>
        <taxon>Tracheophyta</taxon>
        <taxon>Spermatophyta</taxon>
        <taxon>Magnoliopsida</taxon>
        <taxon>Liliopsida</taxon>
        <taxon>Poales</taxon>
        <taxon>Bromeliaceae</taxon>
        <taxon>Bromelioideae</taxon>
        <taxon>Ananas</taxon>
    </lineage>
</organism>
<feature type="region of interest" description="Disordered" evidence="1">
    <location>
        <begin position="14"/>
        <end position="120"/>
    </location>
</feature>
<evidence type="ECO:0000313" key="2">
    <source>
        <dbReference type="EMBL" id="CAD1823240.1"/>
    </source>
</evidence>
<evidence type="ECO:0000256" key="1">
    <source>
        <dbReference type="SAM" id="MobiDB-lite"/>
    </source>
</evidence>
<name>A0A6V7NXD9_ANACO</name>
<feature type="compositionally biased region" description="Pro residues" evidence="1">
    <location>
        <begin position="82"/>
        <end position="92"/>
    </location>
</feature>
<sequence>MRLLAEWVSCGWRAARPEEAAPERRGAREKERLAPGEGGVRRRRRRRAAAYGGGGAGAADPWRPSLGTSTKRTPLRRRRHSPTPPQPPPPPRALRRSSSAPDPQVGFRPALAPTSSGNLK</sequence>
<dbReference type="AlphaFoldDB" id="A0A6V7NXD9"/>
<dbReference type="EMBL" id="LR862142">
    <property type="protein sequence ID" value="CAD1823240.1"/>
    <property type="molecule type" value="Genomic_DNA"/>
</dbReference>
<protein>
    <submittedName>
        <fullName evidence="2">Uncharacterized protein</fullName>
    </submittedName>
</protein>
<gene>
    <name evidence="2" type="ORF">CB5_LOCUS6451</name>
</gene>
<feature type="compositionally biased region" description="Basic and acidic residues" evidence="1">
    <location>
        <begin position="15"/>
        <end position="34"/>
    </location>
</feature>
<accession>A0A6V7NXD9</accession>
<reference evidence="2" key="1">
    <citation type="submission" date="2020-07" db="EMBL/GenBank/DDBJ databases">
        <authorList>
            <person name="Lin J."/>
        </authorList>
    </citation>
    <scope>NUCLEOTIDE SEQUENCE</scope>
</reference>
<proteinExistence type="predicted"/>